<dbReference type="SUPFAM" id="SSF48029">
    <property type="entry name" value="FliG"/>
    <property type="match status" value="2"/>
</dbReference>
<dbReference type="Pfam" id="PF14842">
    <property type="entry name" value="FliG_N"/>
    <property type="match status" value="1"/>
</dbReference>
<keyword evidence="15" id="KW-1185">Reference proteome</keyword>
<evidence type="ECO:0000259" key="13">
    <source>
        <dbReference type="Pfam" id="PF14842"/>
    </source>
</evidence>
<dbReference type="EMBL" id="ARYI01000003">
    <property type="protein sequence ID" value="KCZ95405.1"/>
    <property type="molecule type" value="Genomic_DNA"/>
</dbReference>
<keyword evidence="6" id="KW-0145">Chemotaxis</keyword>
<dbReference type="Proteomes" id="UP000025061">
    <property type="component" value="Unassembled WGS sequence"/>
</dbReference>
<dbReference type="GO" id="GO:0005886">
    <property type="term" value="C:plasma membrane"/>
    <property type="evidence" value="ECO:0007669"/>
    <property type="project" value="UniProtKB-SubCell"/>
</dbReference>
<reference evidence="14 15" key="1">
    <citation type="submission" date="2013-04" db="EMBL/GenBank/DDBJ databases">
        <title>Hyphomonas hirschiana VP5 Genome Sequencing.</title>
        <authorList>
            <person name="Lai Q."/>
            <person name="Shao Z."/>
        </authorList>
    </citation>
    <scope>NUCLEOTIDE SEQUENCE [LARGE SCALE GENOMIC DNA]</scope>
    <source>
        <strain evidence="14 15">VP5</strain>
    </source>
</reference>
<evidence type="ECO:0000256" key="3">
    <source>
        <dbReference type="ARBA" id="ARBA00010299"/>
    </source>
</evidence>
<evidence type="ECO:0000256" key="1">
    <source>
        <dbReference type="ARBA" id="ARBA00004117"/>
    </source>
</evidence>
<accession>A0A059FXG4</accession>
<keyword evidence="5" id="KW-1003">Cell membrane</keyword>
<dbReference type="PANTHER" id="PTHR30534:SF0">
    <property type="entry name" value="FLAGELLAR MOTOR SWITCH PROTEIN FLIG"/>
    <property type="match status" value="1"/>
</dbReference>
<dbReference type="InterPro" id="IPR000090">
    <property type="entry name" value="Flg_Motor_Flig"/>
</dbReference>
<dbReference type="RefSeq" id="WP_011645277.1">
    <property type="nucleotide sequence ID" value="NZ_ARYI01000003.1"/>
</dbReference>
<dbReference type="InterPro" id="IPR011002">
    <property type="entry name" value="FliG_a-hlx"/>
</dbReference>
<evidence type="ECO:0000259" key="12">
    <source>
        <dbReference type="Pfam" id="PF01706"/>
    </source>
</evidence>
<dbReference type="PRINTS" id="PR00954">
    <property type="entry name" value="FLGMOTORFLIG"/>
</dbReference>
<evidence type="ECO:0000256" key="8">
    <source>
        <dbReference type="ARBA" id="ARBA00023136"/>
    </source>
</evidence>
<feature type="region of interest" description="Disordered" evidence="11">
    <location>
        <begin position="1"/>
        <end position="23"/>
    </location>
</feature>
<evidence type="ECO:0000313" key="15">
    <source>
        <dbReference type="Proteomes" id="UP000025061"/>
    </source>
</evidence>
<dbReference type="Gene3D" id="1.10.220.30">
    <property type="match status" value="3"/>
</dbReference>
<keyword evidence="14" id="KW-0966">Cell projection</keyword>
<comment type="similarity">
    <text evidence="3">Belongs to the FliG family.</text>
</comment>
<dbReference type="Pfam" id="PF01706">
    <property type="entry name" value="FliG_C"/>
    <property type="match status" value="1"/>
</dbReference>
<feature type="domain" description="Flagellar motor switch protein FliG N-terminal" evidence="13">
    <location>
        <begin position="25"/>
        <end position="116"/>
    </location>
</feature>
<dbReference type="PANTHER" id="PTHR30534">
    <property type="entry name" value="FLAGELLAR MOTOR SWITCH PROTEIN FLIG"/>
    <property type="match status" value="1"/>
</dbReference>
<evidence type="ECO:0000256" key="4">
    <source>
        <dbReference type="ARBA" id="ARBA00021870"/>
    </source>
</evidence>
<dbReference type="GO" id="GO:0071973">
    <property type="term" value="P:bacterial-type flagellum-dependent cell motility"/>
    <property type="evidence" value="ECO:0007669"/>
    <property type="project" value="InterPro"/>
</dbReference>
<evidence type="ECO:0000313" key="14">
    <source>
        <dbReference type="EMBL" id="KCZ95405.1"/>
    </source>
</evidence>
<name>A0A059FXG4_9PROT</name>
<evidence type="ECO:0000256" key="7">
    <source>
        <dbReference type="ARBA" id="ARBA00022779"/>
    </source>
</evidence>
<protein>
    <recommendedName>
        <fullName evidence="4">Flagellar motor switch protein FliG</fullName>
    </recommendedName>
</protein>
<evidence type="ECO:0000256" key="2">
    <source>
        <dbReference type="ARBA" id="ARBA00004413"/>
    </source>
</evidence>
<evidence type="ECO:0000256" key="5">
    <source>
        <dbReference type="ARBA" id="ARBA00022475"/>
    </source>
</evidence>
<comment type="caution">
    <text evidence="14">The sequence shown here is derived from an EMBL/GenBank/DDBJ whole genome shotgun (WGS) entry which is preliminary data.</text>
</comment>
<keyword evidence="14" id="KW-0969">Cilium</keyword>
<comment type="subcellular location">
    <subcellularLocation>
        <location evidence="1">Bacterial flagellum basal body</location>
    </subcellularLocation>
    <subcellularLocation>
        <location evidence="2">Cell membrane</location>
        <topology evidence="2">Peripheral membrane protein</topology>
        <orientation evidence="2">Cytoplasmic side</orientation>
    </subcellularLocation>
</comment>
<keyword evidence="9" id="KW-0975">Bacterial flagellum</keyword>
<dbReference type="AlphaFoldDB" id="A0A059FXG4"/>
<keyword evidence="14" id="KW-0282">Flagellum</keyword>
<evidence type="ECO:0000256" key="9">
    <source>
        <dbReference type="ARBA" id="ARBA00023143"/>
    </source>
</evidence>
<gene>
    <name evidence="14" type="ORF">HHI_04595</name>
</gene>
<keyword evidence="8" id="KW-0472">Membrane</keyword>
<dbReference type="InterPro" id="IPR023087">
    <property type="entry name" value="Flg_Motor_Flig_C"/>
</dbReference>
<comment type="function">
    <text evidence="10">FliG is one of three proteins (FliG, FliN, FliM) that forms the rotor-mounted switch complex (C ring), located at the base of the basal body. This complex interacts with the CheY and CheZ chemotaxis proteins, in addition to contacting components of the motor that determine the direction of flagellar rotation.</text>
</comment>
<organism evidence="14 15">
    <name type="scientific">Hyphomonas hirschiana VP5</name>
    <dbReference type="NCBI Taxonomy" id="1280951"/>
    <lineage>
        <taxon>Bacteria</taxon>
        <taxon>Pseudomonadati</taxon>
        <taxon>Pseudomonadota</taxon>
        <taxon>Alphaproteobacteria</taxon>
        <taxon>Hyphomonadales</taxon>
        <taxon>Hyphomonadaceae</taxon>
        <taxon>Hyphomonas</taxon>
    </lineage>
</organism>
<dbReference type="OrthoDB" id="7616820at2"/>
<dbReference type="GO" id="GO:0006935">
    <property type="term" value="P:chemotaxis"/>
    <property type="evidence" value="ECO:0007669"/>
    <property type="project" value="UniProtKB-KW"/>
</dbReference>
<sequence>MSTVTRLNRRAETPANKSETAGPALTQAQRAAVIIALLGDSAAKPIVNKLDDVALARVASSLETVTYLSREDLIAVVIDFLTQLRKTSGALRGGRSRAREVIQGVVDSSRMKAIFGEEEPVLQAAQIAETGDVWTRLSTRDGKLVAAYLNRLTPNIIALILRKLDASIASNIICHLKDEKLGPTLGQMVEAPKLDPGIDSVIERMLEMEFLNAPGEETGDAGDESHLEMIGEVLSLIPTDKRENLVGFLKQRYEEKLPLIQKGLFTVEGLPDLLPRNAVPVVFKELDQQVVLRLLASFRGANDAVSEYLLGNISSRMADQYREDLKEIGAVAPSEAETIQREFLTTLMDMRRRGVITITKAGAK</sequence>
<dbReference type="GO" id="GO:0003774">
    <property type="term" value="F:cytoskeletal motor activity"/>
    <property type="evidence" value="ECO:0007669"/>
    <property type="project" value="InterPro"/>
</dbReference>
<dbReference type="GO" id="GO:0009425">
    <property type="term" value="C:bacterial-type flagellum basal body"/>
    <property type="evidence" value="ECO:0007669"/>
    <property type="project" value="UniProtKB-SubCell"/>
</dbReference>
<proteinExistence type="inferred from homology"/>
<dbReference type="InterPro" id="IPR028263">
    <property type="entry name" value="FliG_N"/>
</dbReference>
<evidence type="ECO:0000256" key="10">
    <source>
        <dbReference type="ARBA" id="ARBA00025598"/>
    </source>
</evidence>
<keyword evidence="7" id="KW-0283">Flagellar rotation</keyword>
<feature type="domain" description="Flagellar motor switch protein FliG C-terminal" evidence="12">
    <location>
        <begin position="249"/>
        <end position="358"/>
    </location>
</feature>
<evidence type="ECO:0000256" key="6">
    <source>
        <dbReference type="ARBA" id="ARBA00022500"/>
    </source>
</evidence>
<evidence type="ECO:0000256" key="11">
    <source>
        <dbReference type="SAM" id="MobiDB-lite"/>
    </source>
</evidence>
<dbReference type="PATRIC" id="fig|1280951.3.peg.934"/>